<dbReference type="Proteomes" id="UP000321225">
    <property type="component" value="Unassembled WGS sequence"/>
</dbReference>
<feature type="region of interest" description="Disordered" evidence="1">
    <location>
        <begin position="174"/>
        <end position="197"/>
    </location>
</feature>
<protein>
    <recommendedName>
        <fullName evidence="2">DUF4062 domain-containing protein</fullName>
    </recommendedName>
</protein>
<evidence type="ECO:0000313" key="4">
    <source>
        <dbReference type="Proteomes" id="UP000321225"/>
    </source>
</evidence>
<gene>
    <name evidence="3" type="ORF">MAE01_18350</name>
</gene>
<organism evidence="3 4">
    <name type="scientific">Microbacterium aerolatum</name>
    <dbReference type="NCBI Taxonomy" id="153731"/>
    <lineage>
        <taxon>Bacteria</taxon>
        <taxon>Bacillati</taxon>
        <taxon>Actinomycetota</taxon>
        <taxon>Actinomycetes</taxon>
        <taxon>Micrococcales</taxon>
        <taxon>Microbacteriaceae</taxon>
        <taxon>Microbacterium</taxon>
    </lineage>
</organism>
<evidence type="ECO:0000256" key="1">
    <source>
        <dbReference type="SAM" id="MobiDB-lite"/>
    </source>
</evidence>
<name>A0A511AEV5_9MICO</name>
<feature type="compositionally biased region" description="Low complexity" evidence="1">
    <location>
        <begin position="176"/>
        <end position="187"/>
    </location>
</feature>
<sequence>MAVTSIASVVYVMIASPSDVPEARDAVYEAIGRWNEANTRERGVVLVPLRWETGAVPLLGNHPQAIINNQLVERADVVVAIFGSRLGSATPAAISGTAEEIERAVSAGKPVHLYFSSAPRPNDVDPQQLAALHDFRSRLEQDGLLGTFASPTELTAHVWQAIEHDITQFRSDGRLAPVGTPTATAPPQLSGDSSLAPSRAGADLLVQGGSEREQVSDAKGRLRSRLHRWVDIVNRGSDDASDVSLVPVGQGVFLYDDDRSRTVHSGQAQRIPYELSLAAGGRQAFTVRWADSTGAHEKTFDV</sequence>
<reference evidence="3 4" key="1">
    <citation type="submission" date="2019-07" db="EMBL/GenBank/DDBJ databases">
        <title>Whole genome shotgun sequence of Microbacterium aerolatum NBRC 103071.</title>
        <authorList>
            <person name="Hosoyama A."/>
            <person name="Uohara A."/>
            <person name="Ohji S."/>
            <person name="Ichikawa N."/>
        </authorList>
    </citation>
    <scope>NUCLEOTIDE SEQUENCE [LARGE SCALE GENOMIC DNA]</scope>
    <source>
        <strain evidence="3 4">NBRC 103071</strain>
    </source>
</reference>
<dbReference type="AlphaFoldDB" id="A0A511AEV5"/>
<comment type="caution">
    <text evidence="3">The sequence shown here is derived from an EMBL/GenBank/DDBJ whole genome shotgun (WGS) entry which is preliminary data.</text>
</comment>
<keyword evidence="4" id="KW-1185">Reference proteome</keyword>
<dbReference type="InterPro" id="IPR025139">
    <property type="entry name" value="DUF4062"/>
</dbReference>
<evidence type="ECO:0000313" key="3">
    <source>
        <dbReference type="EMBL" id="GEK86659.1"/>
    </source>
</evidence>
<dbReference type="EMBL" id="BJUW01000007">
    <property type="protein sequence ID" value="GEK86659.1"/>
    <property type="molecule type" value="Genomic_DNA"/>
</dbReference>
<evidence type="ECO:0000259" key="2">
    <source>
        <dbReference type="Pfam" id="PF13271"/>
    </source>
</evidence>
<feature type="domain" description="DUF4062" evidence="2">
    <location>
        <begin position="12"/>
        <end position="104"/>
    </location>
</feature>
<proteinExistence type="predicted"/>
<accession>A0A511AEV5</accession>
<dbReference type="Pfam" id="PF13271">
    <property type="entry name" value="DUF4062"/>
    <property type="match status" value="1"/>
</dbReference>
<dbReference type="SUPFAM" id="SSF52309">
    <property type="entry name" value="N-(deoxy)ribosyltransferase-like"/>
    <property type="match status" value="1"/>
</dbReference>